<dbReference type="EMBL" id="CP128399">
    <property type="protein sequence ID" value="WJW66672.1"/>
    <property type="molecule type" value="Genomic_DNA"/>
</dbReference>
<dbReference type="RefSeq" id="WP_341468566.1">
    <property type="nucleotide sequence ID" value="NZ_CP128399.1"/>
</dbReference>
<reference evidence="3 5" key="1">
    <citation type="submission" date="2020-06" db="EMBL/GenBank/DDBJ databases">
        <title>Anoxygenic phototrophic Chloroflexota member uses a Type I reaction center.</title>
        <authorList>
            <person name="Tsuji J.M."/>
            <person name="Shaw N.A."/>
            <person name="Nagashima S."/>
            <person name="Venkiteswaran J."/>
            <person name="Schiff S.L."/>
            <person name="Hanada S."/>
            <person name="Tank M."/>
            <person name="Neufeld J.D."/>
        </authorList>
    </citation>
    <scope>NUCLEOTIDE SEQUENCE [LARGE SCALE GENOMIC DNA]</scope>
    <source>
        <strain evidence="3">L227-S17</strain>
    </source>
</reference>
<feature type="transmembrane region" description="Helical" evidence="1">
    <location>
        <begin position="77"/>
        <end position="95"/>
    </location>
</feature>
<dbReference type="InterPro" id="IPR025196">
    <property type="entry name" value="DUF4126"/>
</dbReference>
<feature type="transmembrane region" description="Helical" evidence="1">
    <location>
        <begin position="43"/>
        <end position="65"/>
    </location>
</feature>
<evidence type="ECO:0000313" key="6">
    <source>
        <dbReference type="Proteomes" id="UP001431572"/>
    </source>
</evidence>
<evidence type="ECO:0000256" key="1">
    <source>
        <dbReference type="SAM" id="Phobius"/>
    </source>
</evidence>
<dbReference type="Proteomes" id="UP001431572">
    <property type="component" value="Chromosome 1"/>
</dbReference>
<keyword evidence="1" id="KW-0472">Membrane</keyword>
<feature type="domain" description="DUF4126" evidence="2">
    <location>
        <begin position="8"/>
        <end position="178"/>
    </location>
</feature>
<dbReference type="EMBL" id="JACATZ010000001">
    <property type="protein sequence ID" value="NWJ44789.1"/>
    <property type="molecule type" value="Genomic_DNA"/>
</dbReference>
<organism evidence="3 5">
    <name type="scientific">Candidatus Chlorohelix allophototropha</name>
    <dbReference type="NCBI Taxonomy" id="3003348"/>
    <lineage>
        <taxon>Bacteria</taxon>
        <taxon>Bacillati</taxon>
        <taxon>Chloroflexota</taxon>
        <taxon>Chloroflexia</taxon>
        <taxon>Candidatus Chloroheliales</taxon>
        <taxon>Candidatus Chloroheliaceae</taxon>
        <taxon>Candidatus Chlorohelix</taxon>
    </lineage>
</organism>
<accession>A0A8T7LZ51</accession>
<gene>
    <name evidence="3" type="ORF">HXX08_02830</name>
    <name evidence="4" type="ORF">OZ401_002485</name>
</gene>
<dbReference type="Proteomes" id="UP000521676">
    <property type="component" value="Unassembled WGS sequence"/>
</dbReference>
<sequence>MDLFLGLLGGLGIAIPCGFNPYLPLLVISVAGMGKLTTLNPDIGFLGSWTALIVLAILVGLDIVADKLPQIENLYRWVNLLICPIAGGLAMAAIIPSSTVATPASFAIGLIASELMHLVKSGLRPALIGSSKMALAFESMISMGEDMLVAVLAVLSIGVAILGGSLSILTLGMSFWWMSNLKRRKLPAKV</sequence>
<evidence type="ECO:0000313" key="5">
    <source>
        <dbReference type="Proteomes" id="UP000521676"/>
    </source>
</evidence>
<evidence type="ECO:0000313" key="4">
    <source>
        <dbReference type="EMBL" id="WJW66672.1"/>
    </source>
</evidence>
<dbReference type="Pfam" id="PF13548">
    <property type="entry name" value="DUF4126"/>
    <property type="match status" value="1"/>
</dbReference>
<dbReference type="AlphaFoldDB" id="A0A8T7LZ51"/>
<keyword evidence="1" id="KW-0812">Transmembrane</keyword>
<reference evidence="4" key="2">
    <citation type="journal article" date="2024" name="Nature">
        <title>Anoxygenic phototroph of the Chloroflexota uses a type I reaction centre.</title>
        <authorList>
            <person name="Tsuji J.M."/>
            <person name="Shaw N.A."/>
            <person name="Nagashima S."/>
            <person name="Venkiteswaran J.J."/>
            <person name="Schiff S.L."/>
            <person name="Watanabe T."/>
            <person name="Fukui M."/>
            <person name="Hanada S."/>
            <person name="Tank M."/>
            <person name="Neufeld J.D."/>
        </authorList>
    </citation>
    <scope>NUCLEOTIDE SEQUENCE</scope>
    <source>
        <strain evidence="4">L227-S17</strain>
    </source>
</reference>
<keyword evidence="1" id="KW-1133">Transmembrane helix</keyword>
<evidence type="ECO:0000259" key="2">
    <source>
        <dbReference type="Pfam" id="PF13548"/>
    </source>
</evidence>
<feature type="transmembrane region" description="Helical" evidence="1">
    <location>
        <begin position="147"/>
        <end position="177"/>
    </location>
</feature>
<protein>
    <submittedName>
        <fullName evidence="3">DUF4126 domain-containing protein</fullName>
    </submittedName>
</protein>
<evidence type="ECO:0000313" key="3">
    <source>
        <dbReference type="EMBL" id="NWJ44789.1"/>
    </source>
</evidence>
<proteinExistence type="predicted"/>
<name>A0A8T7LZ51_9CHLR</name>
<keyword evidence="6" id="KW-1185">Reference proteome</keyword>